<dbReference type="InterPro" id="IPR036661">
    <property type="entry name" value="Luciferase-like_sf"/>
</dbReference>
<keyword evidence="1" id="KW-0560">Oxidoreductase</keyword>
<dbReference type="PANTHER" id="PTHR30137">
    <property type="entry name" value="LUCIFERASE-LIKE MONOOXYGENASE"/>
    <property type="match status" value="1"/>
</dbReference>
<protein>
    <submittedName>
        <fullName evidence="4">LLM class flavin-dependent oxidoreductase</fullName>
    </submittedName>
</protein>
<proteinExistence type="predicted"/>
<evidence type="ECO:0000313" key="5">
    <source>
        <dbReference type="Proteomes" id="UP001151002"/>
    </source>
</evidence>
<evidence type="ECO:0000256" key="1">
    <source>
        <dbReference type="ARBA" id="ARBA00023002"/>
    </source>
</evidence>
<keyword evidence="5" id="KW-1185">Reference proteome</keyword>
<dbReference type="EMBL" id="JAPNTZ010000016">
    <property type="protein sequence ID" value="MCY1143645.1"/>
    <property type="molecule type" value="Genomic_DNA"/>
</dbReference>
<feature type="domain" description="Luciferase-like" evidence="3">
    <location>
        <begin position="1"/>
        <end position="182"/>
    </location>
</feature>
<gene>
    <name evidence="4" type="ORF">OWR29_37065</name>
</gene>
<evidence type="ECO:0000259" key="3">
    <source>
        <dbReference type="Pfam" id="PF00296"/>
    </source>
</evidence>
<name>A0ABT4BAV4_9ACTN</name>
<organism evidence="4 5">
    <name type="scientific">Paractinoplanes pyxinae</name>
    <dbReference type="NCBI Taxonomy" id="2997416"/>
    <lineage>
        <taxon>Bacteria</taxon>
        <taxon>Bacillati</taxon>
        <taxon>Actinomycetota</taxon>
        <taxon>Actinomycetes</taxon>
        <taxon>Micromonosporales</taxon>
        <taxon>Micromonosporaceae</taxon>
        <taxon>Paractinoplanes</taxon>
    </lineage>
</organism>
<reference evidence="4" key="1">
    <citation type="submission" date="2022-11" db="EMBL/GenBank/DDBJ databases">
        <authorList>
            <person name="Somphong A."/>
            <person name="Phongsopitanun W."/>
        </authorList>
    </citation>
    <scope>NUCLEOTIDE SEQUENCE</scope>
    <source>
        <strain evidence="4">Pm04-4</strain>
    </source>
</reference>
<dbReference type="Gene3D" id="3.20.20.30">
    <property type="entry name" value="Luciferase-like domain"/>
    <property type="match status" value="1"/>
</dbReference>
<dbReference type="InterPro" id="IPR011251">
    <property type="entry name" value="Luciferase-like_dom"/>
</dbReference>
<evidence type="ECO:0000256" key="2">
    <source>
        <dbReference type="ARBA" id="ARBA00023033"/>
    </source>
</evidence>
<accession>A0ABT4BAV4</accession>
<dbReference type="RefSeq" id="WP_267568176.1">
    <property type="nucleotide sequence ID" value="NZ_JAPNTZ010000016.1"/>
</dbReference>
<dbReference type="InterPro" id="IPR050766">
    <property type="entry name" value="Bact_Lucif_Oxidored"/>
</dbReference>
<dbReference type="Pfam" id="PF00296">
    <property type="entry name" value="Bac_luciferase"/>
    <property type="match status" value="1"/>
</dbReference>
<comment type="caution">
    <text evidence="4">The sequence shown here is derived from an EMBL/GenBank/DDBJ whole genome shotgun (WGS) entry which is preliminary data.</text>
</comment>
<evidence type="ECO:0000313" key="4">
    <source>
        <dbReference type="EMBL" id="MCY1143645.1"/>
    </source>
</evidence>
<dbReference type="Proteomes" id="UP001151002">
    <property type="component" value="Unassembled WGS sequence"/>
</dbReference>
<sequence>MRFDVFCSLAQTPRPGVGLPPHAELLNEFLDQAALADDLGYGCLWVAESHFSTRVQQGHASPAVPHWTGEIGLNTDVLQLAARVFARTRRIDVGSAIMNVVACGGPLPAAERVAAALAWHGLDKTESRRLNIGFAGGRFDFIARATGVAPRTEWEEAAWPQVRSAVTAEAAEIFVRLLSGEELGSDQVTAPRLMPDAFRDRDAYDRIAAQAGAGDDGIPLERRWTFDTTGLVPGFRPELLRLVGGTHDPALQIRLNQFAPVRVFNLSITRPEVIEDTHRRMAGAYHPAGGPWRRDYMPRTVFVFLDATPGLSRERRRAAARERAEATLAAYWQAMDGTVDPAKVAGSADNALVGAPEDVAAQIVERFHPDDRLMLWFDFFAPDADTVTDGLADFRQQVVPLLAERGVA</sequence>
<dbReference type="PANTHER" id="PTHR30137:SF8">
    <property type="entry name" value="BLR5498 PROTEIN"/>
    <property type="match status" value="1"/>
</dbReference>
<dbReference type="SUPFAM" id="SSF51679">
    <property type="entry name" value="Bacterial luciferase-like"/>
    <property type="match status" value="1"/>
</dbReference>
<keyword evidence="2" id="KW-0503">Monooxygenase</keyword>